<dbReference type="PANTHER" id="PTHR10992">
    <property type="entry name" value="METHYLESTERASE FAMILY MEMBER"/>
    <property type="match status" value="1"/>
</dbReference>
<dbReference type="Gene3D" id="3.40.50.1820">
    <property type="entry name" value="alpha/beta hydrolase"/>
    <property type="match status" value="1"/>
</dbReference>
<dbReference type="GO" id="GO:0009696">
    <property type="term" value="P:salicylic acid metabolic process"/>
    <property type="evidence" value="ECO:0007669"/>
    <property type="project" value="TreeGrafter"/>
</dbReference>
<dbReference type="RefSeq" id="WP_200592206.1">
    <property type="nucleotide sequence ID" value="NZ_JAEPBG010000004.1"/>
</dbReference>
<dbReference type="AlphaFoldDB" id="A0A934SZB1"/>
<dbReference type="EMBL" id="JAEPBG010000004">
    <property type="protein sequence ID" value="MBK4735449.1"/>
    <property type="molecule type" value="Genomic_DNA"/>
</dbReference>
<keyword evidence="3" id="KW-1185">Reference proteome</keyword>
<gene>
    <name evidence="2" type="ORF">JJB74_12560</name>
</gene>
<dbReference type="SUPFAM" id="SSF53474">
    <property type="entry name" value="alpha/beta-Hydrolases"/>
    <property type="match status" value="1"/>
</dbReference>
<reference evidence="2" key="1">
    <citation type="submission" date="2021-01" db="EMBL/GenBank/DDBJ databases">
        <title>Genome sequence of strain Noviherbaspirillum sp. DKR-6.</title>
        <authorList>
            <person name="Chaudhary D.K."/>
        </authorList>
    </citation>
    <scope>NUCLEOTIDE SEQUENCE</scope>
    <source>
        <strain evidence="2">DKR-6</strain>
    </source>
</reference>
<organism evidence="2 3">
    <name type="scientific">Noviherbaspirillum pedocola</name>
    <dbReference type="NCBI Taxonomy" id="2801341"/>
    <lineage>
        <taxon>Bacteria</taxon>
        <taxon>Pseudomonadati</taxon>
        <taxon>Pseudomonadota</taxon>
        <taxon>Betaproteobacteria</taxon>
        <taxon>Burkholderiales</taxon>
        <taxon>Oxalobacteraceae</taxon>
        <taxon>Noviherbaspirillum</taxon>
    </lineage>
</organism>
<evidence type="ECO:0000313" key="2">
    <source>
        <dbReference type="EMBL" id="MBK4735449.1"/>
    </source>
</evidence>
<dbReference type="GO" id="GO:0009694">
    <property type="term" value="P:jasmonic acid metabolic process"/>
    <property type="evidence" value="ECO:0007669"/>
    <property type="project" value="TreeGrafter"/>
</dbReference>
<dbReference type="InterPro" id="IPR045889">
    <property type="entry name" value="MES/HNL"/>
</dbReference>
<dbReference type="Proteomes" id="UP000622890">
    <property type="component" value="Unassembled WGS sequence"/>
</dbReference>
<sequence length="234" mass="25322">MADFVLVHGAWHGAWCWQRILPGLWRAGHRAFAVSLTGTGERAHQLAPDIRLADHIEDAAAVMEAEELQEAIVVGHSYGGLIITGLADRMPQRIARLVYVDAVVPLPGESWSSGHPESTRAQRRAAIAATGAIPPSDPALFGLSGDDANWISRRMRPQPGGVYDDPLHFDATRVAALPRSFIDCHAPALATIDPMRARVRAEPGWQVLEVATGHDPMISAPDALLHMLLAMAQH</sequence>
<feature type="domain" description="AB hydrolase-1" evidence="1">
    <location>
        <begin position="4"/>
        <end position="224"/>
    </location>
</feature>
<proteinExistence type="predicted"/>
<dbReference type="Pfam" id="PF12697">
    <property type="entry name" value="Abhydrolase_6"/>
    <property type="match status" value="1"/>
</dbReference>
<dbReference type="InterPro" id="IPR000073">
    <property type="entry name" value="AB_hydrolase_1"/>
</dbReference>
<comment type="caution">
    <text evidence="2">The sequence shown here is derived from an EMBL/GenBank/DDBJ whole genome shotgun (WGS) entry which is preliminary data.</text>
</comment>
<dbReference type="PANTHER" id="PTHR10992:SF1032">
    <property type="entry name" value="METHYLESTERASE 17"/>
    <property type="match status" value="1"/>
</dbReference>
<name>A0A934SZB1_9BURK</name>
<dbReference type="InterPro" id="IPR029058">
    <property type="entry name" value="AB_hydrolase_fold"/>
</dbReference>
<evidence type="ECO:0000313" key="3">
    <source>
        <dbReference type="Proteomes" id="UP000622890"/>
    </source>
</evidence>
<dbReference type="GO" id="GO:0080032">
    <property type="term" value="F:methyl jasmonate esterase activity"/>
    <property type="evidence" value="ECO:0007669"/>
    <property type="project" value="TreeGrafter"/>
</dbReference>
<dbReference type="GO" id="GO:0080030">
    <property type="term" value="F:methyl indole-3-acetate esterase activity"/>
    <property type="evidence" value="ECO:0007669"/>
    <property type="project" value="TreeGrafter"/>
</dbReference>
<dbReference type="GO" id="GO:0080031">
    <property type="term" value="F:methyl salicylate esterase activity"/>
    <property type="evidence" value="ECO:0007669"/>
    <property type="project" value="TreeGrafter"/>
</dbReference>
<evidence type="ECO:0000259" key="1">
    <source>
        <dbReference type="Pfam" id="PF12697"/>
    </source>
</evidence>
<protein>
    <submittedName>
        <fullName evidence="2">Alpha/beta fold hydrolase</fullName>
    </submittedName>
</protein>
<accession>A0A934SZB1</accession>
<keyword evidence="2" id="KW-0378">Hydrolase</keyword>